<feature type="chain" id="PRO_5013190477" evidence="1">
    <location>
        <begin position="23"/>
        <end position="278"/>
    </location>
</feature>
<comment type="caution">
    <text evidence="2">The sequence shown here is derived from an EMBL/GenBank/DDBJ whole genome shotgun (WGS) entry which is preliminary data.</text>
</comment>
<name>A0A244CRV0_PSEDV</name>
<dbReference type="AlphaFoldDB" id="A0A244CRV0"/>
<evidence type="ECO:0000256" key="1">
    <source>
        <dbReference type="SAM" id="SignalP"/>
    </source>
</evidence>
<dbReference type="Proteomes" id="UP000194841">
    <property type="component" value="Unassembled WGS sequence"/>
</dbReference>
<reference evidence="2 3" key="1">
    <citation type="submission" date="2017-02" db="EMBL/GenBank/DDBJ databases">
        <title>Pseudoalteromonas ulvae TC14 Genome.</title>
        <authorList>
            <person name="Molmeret M."/>
        </authorList>
    </citation>
    <scope>NUCLEOTIDE SEQUENCE [LARGE SCALE GENOMIC DNA]</scope>
    <source>
        <strain evidence="2">TC14</strain>
    </source>
</reference>
<dbReference type="EMBL" id="MWPV01000002">
    <property type="protein sequence ID" value="OUL58298.1"/>
    <property type="molecule type" value="Genomic_DNA"/>
</dbReference>
<keyword evidence="1" id="KW-0732">Signal</keyword>
<feature type="signal peptide" evidence="1">
    <location>
        <begin position="1"/>
        <end position="22"/>
    </location>
</feature>
<dbReference type="Gene3D" id="3.40.190.10">
    <property type="entry name" value="Periplasmic binding protein-like II"/>
    <property type="match status" value="2"/>
</dbReference>
<dbReference type="OrthoDB" id="547680at2"/>
<accession>A0A244CRV0</accession>
<evidence type="ECO:0000313" key="3">
    <source>
        <dbReference type="Proteomes" id="UP000194841"/>
    </source>
</evidence>
<dbReference type="RefSeq" id="WP_086743604.1">
    <property type="nucleotide sequence ID" value="NZ_MWPV01000002.1"/>
</dbReference>
<sequence length="278" mass="31299">MRHKITWLVLITVCLSAISSFANEQPMLVRFSAPASDYIAELVVLALDKSGVSYRCEAVNNVPSQTRAIRLLGKENGLDLSWHVTNYDLEEQAKAVLIPIDKGLLGYRIAVIRSETPDLFAKIHSRYDMRNINFGLGFDWADLAVFSDNGIKTTQISDNSQQFNMLSLGRFDALPLSVLELNETKLAAGTMLDEHVVIRYPSATYFFVAKENKALHSALTNGLKRAAIDGSWQQLFDKHFTTHILAAHLAKRRIIELENDTLPRTAPLDEAIYWYSKK</sequence>
<proteinExistence type="predicted"/>
<protein>
    <submittedName>
        <fullName evidence="2">Uncharacterized protein</fullName>
    </submittedName>
</protein>
<organism evidence="2 3">
    <name type="scientific">Pseudoalteromonas ulvae</name>
    <dbReference type="NCBI Taxonomy" id="107327"/>
    <lineage>
        <taxon>Bacteria</taxon>
        <taxon>Pseudomonadati</taxon>
        <taxon>Pseudomonadota</taxon>
        <taxon>Gammaproteobacteria</taxon>
        <taxon>Alteromonadales</taxon>
        <taxon>Pseudoalteromonadaceae</taxon>
        <taxon>Pseudoalteromonas</taxon>
    </lineage>
</organism>
<dbReference type="SUPFAM" id="SSF53850">
    <property type="entry name" value="Periplasmic binding protein-like II"/>
    <property type="match status" value="1"/>
</dbReference>
<gene>
    <name evidence="2" type="ORF">B1199_08150</name>
</gene>
<keyword evidence="3" id="KW-1185">Reference proteome</keyword>
<evidence type="ECO:0000313" key="2">
    <source>
        <dbReference type="EMBL" id="OUL58298.1"/>
    </source>
</evidence>